<dbReference type="Proteomes" id="UP000286715">
    <property type="component" value="Unassembled WGS sequence"/>
</dbReference>
<dbReference type="Pfam" id="PF00756">
    <property type="entry name" value="Esterase"/>
    <property type="match status" value="1"/>
</dbReference>
<dbReference type="InterPro" id="IPR050583">
    <property type="entry name" value="Mycobacterial_A85_antigen"/>
</dbReference>
<name>A0A401XMH7_9FLAO</name>
<proteinExistence type="predicted"/>
<evidence type="ECO:0000313" key="1">
    <source>
        <dbReference type="EMBL" id="GCD78225.1"/>
    </source>
</evidence>
<gene>
    <name evidence="1" type="ORF">JCM31826_17070</name>
</gene>
<dbReference type="Gene3D" id="3.40.50.1820">
    <property type="entry name" value="alpha/beta hydrolase"/>
    <property type="match status" value="1"/>
</dbReference>
<comment type="caution">
    <text evidence="1">The sequence shown here is derived from an EMBL/GenBank/DDBJ whole genome shotgun (WGS) entry which is preliminary data.</text>
</comment>
<organism evidence="1 2">
    <name type="scientific">Thermaurantimonas aggregans</name>
    <dbReference type="NCBI Taxonomy" id="2173829"/>
    <lineage>
        <taxon>Bacteria</taxon>
        <taxon>Pseudomonadati</taxon>
        <taxon>Bacteroidota</taxon>
        <taxon>Flavobacteriia</taxon>
        <taxon>Flavobacteriales</taxon>
        <taxon>Schleiferiaceae</taxon>
        <taxon>Thermaurantimonas</taxon>
    </lineage>
</organism>
<dbReference type="AlphaFoldDB" id="A0A401XMH7"/>
<accession>A0A401XMH7</accession>
<evidence type="ECO:0000313" key="2">
    <source>
        <dbReference type="Proteomes" id="UP000286715"/>
    </source>
</evidence>
<dbReference type="OrthoDB" id="9775130at2"/>
<sequence length="240" mass="28600">MTNERYLKWYSRELNMDIEMLTYGYQGMPLIIFPTSLGRFYESKDFRLIHSIDWFLKEGFFKIYCIDGIDRLSWYNKHIHPAQRVKNHIWYDLMIYNELAPWAMHETGFGKVAVAGCSFGGYHAMNFGLKHPDRTKYIISMSGAFNIKGRLDGYYDDNVYFNNPPDFLPNAWNDHFRDLFVFLGVGEWDICLGDNYEMADMLGKRGIRNWLDIRPREVHDWPLWRTIFPHYLSMIVNSQV</sequence>
<dbReference type="InterPro" id="IPR029058">
    <property type="entry name" value="AB_hydrolase_fold"/>
</dbReference>
<dbReference type="PANTHER" id="PTHR48098">
    <property type="entry name" value="ENTEROCHELIN ESTERASE-RELATED"/>
    <property type="match status" value="1"/>
</dbReference>
<dbReference type="PANTHER" id="PTHR48098:SF3">
    <property type="entry name" value="IRON(III) ENTEROBACTIN ESTERASE"/>
    <property type="match status" value="1"/>
</dbReference>
<dbReference type="InterPro" id="IPR000801">
    <property type="entry name" value="Esterase-like"/>
</dbReference>
<reference evidence="1 2" key="1">
    <citation type="submission" date="2018-11" db="EMBL/GenBank/DDBJ databases">
        <title>Schleiferia aggregans sp. nov., a moderately thermophilic heterotrophic bacterium isolated from microbial mats at a terrestrial hot spring.</title>
        <authorList>
            <person name="Iino T."/>
            <person name="Ohkuma M."/>
            <person name="Haruta S."/>
        </authorList>
    </citation>
    <scope>NUCLEOTIDE SEQUENCE [LARGE SCALE GENOMIC DNA]</scope>
    <source>
        <strain evidence="1 2">LA</strain>
    </source>
</reference>
<protein>
    <submittedName>
        <fullName evidence="1">Esterase</fullName>
    </submittedName>
</protein>
<dbReference type="SUPFAM" id="SSF53474">
    <property type="entry name" value="alpha/beta-Hydrolases"/>
    <property type="match status" value="1"/>
</dbReference>
<keyword evidence="2" id="KW-1185">Reference proteome</keyword>
<dbReference type="EMBL" id="BHZE01000018">
    <property type="protein sequence ID" value="GCD78225.1"/>
    <property type="molecule type" value="Genomic_DNA"/>
</dbReference>
<dbReference type="RefSeq" id="WP_124398286.1">
    <property type="nucleotide sequence ID" value="NZ_BHZE01000018.1"/>
</dbReference>